<dbReference type="InterPro" id="IPR003329">
    <property type="entry name" value="Cytidylyl_trans"/>
</dbReference>
<evidence type="ECO:0000313" key="5">
    <source>
        <dbReference type="EMBL" id="BBL35257.1"/>
    </source>
</evidence>
<dbReference type="UniPathway" id="UPA00628"/>
<dbReference type="PANTHER" id="PTHR21485:SF3">
    <property type="entry name" value="N-ACYLNEURAMINATE CYTIDYLYLTRANSFERASE"/>
    <property type="match status" value="1"/>
</dbReference>
<dbReference type="EMBL" id="AP019755">
    <property type="protein sequence ID" value="BBL35257.1"/>
    <property type="molecule type" value="Genomic_DNA"/>
</dbReference>
<dbReference type="PANTHER" id="PTHR21485">
    <property type="entry name" value="HAD SUPERFAMILY MEMBERS CMAS AND KDSC"/>
    <property type="match status" value="1"/>
</dbReference>
<keyword evidence="5" id="KW-0548">Nucleotidyltransferase</keyword>
<keyword evidence="6" id="KW-1185">Reference proteome</keyword>
<dbReference type="AlphaFoldDB" id="A0A4Y1YQW9"/>
<reference evidence="5 6" key="1">
    <citation type="submission" date="2019-06" db="EMBL/GenBank/DDBJ databases">
        <title>Nitrosomonas stercoris KYUHI-S whole genome shotgun sequence.</title>
        <authorList>
            <person name="Nakagawa T."/>
            <person name="Tsuchiya Y."/>
            <person name="Takahashi R."/>
        </authorList>
    </citation>
    <scope>NUCLEOTIDE SEQUENCE [LARGE SCALE GENOMIC DNA]</scope>
    <source>
        <strain evidence="5 6">KYUHI-S</strain>
    </source>
</reference>
<dbReference type="Gene3D" id="3.90.550.10">
    <property type="entry name" value="Spore Coat Polysaccharide Biosynthesis Protein SpsA, Chain A"/>
    <property type="match status" value="1"/>
</dbReference>
<dbReference type="GO" id="GO:0006054">
    <property type="term" value="P:N-acetylneuraminate metabolic process"/>
    <property type="evidence" value="ECO:0007669"/>
    <property type="project" value="UniProtKB-UniPathway"/>
</dbReference>
<dbReference type="Proteomes" id="UP000316473">
    <property type="component" value="Chromosome"/>
</dbReference>
<keyword evidence="5" id="KW-0808">Transferase</keyword>
<dbReference type="GO" id="GO:0008781">
    <property type="term" value="F:N-acylneuraminate cytidylyltransferase activity"/>
    <property type="evidence" value="ECO:0007669"/>
    <property type="project" value="UniProtKB-EC"/>
</dbReference>
<dbReference type="Pfam" id="PF02348">
    <property type="entry name" value="CTP_transf_3"/>
    <property type="match status" value="1"/>
</dbReference>
<proteinExistence type="inferred from homology"/>
<accession>A0A4Y1YQW9</accession>
<dbReference type="KEGG" id="nst:Nstercoris_01519"/>
<dbReference type="SUPFAM" id="SSF56784">
    <property type="entry name" value="HAD-like"/>
    <property type="match status" value="1"/>
</dbReference>
<dbReference type="SUPFAM" id="SSF53448">
    <property type="entry name" value="Nucleotide-diphospho-sugar transferases"/>
    <property type="match status" value="1"/>
</dbReference>
<name>A0A4Y1YQW9_9PROT</name>
<dbReference type="EC" id="2.7.7.43" evidence="4"/>
<evidence type="ECO:0000256" key="2">
    <source>
        <dbReference type="ARBA" id="ARBA00005141"/>
    </source>
</evidence>
<comment type="catalytic activity">
    <reaction evidence="1">
        <text>an N-acylneuraminate + CTP = a CMP-N-acyl-beta-neuraminate + diphosphate</text>
        <dbReference type="Rhea" id="RHEA:11344"/>
        <dbReference type="ChEBI" id="CHEBI:33019"/>
        <dbReference type="ChEBI" id="CHEBI:37563"/>
        <dbReference type="ChEBI" id="CHEBI:60073"/>
        <dbReference type="ChEBI" id="CHEBI:68671"/>
        <dbReference type="EC" id="2.7.7.43"/>
    </reaction>
</comment>
<sequence>MYAHKKILVVVPARGGSKGIPLKNLRKIAGRSLIEHTSQLIHELVWVDRAVVSTDHETIAQTATNAGLAAPFRRPAELSGDRIGDIPVLQHALQATEAIDNCQYDVIVMLQPTSPLRRAEHVTATVKKLVEESFDAVWTVSPIELTYHPLKQLTLTPQGELNLWDQRGHAIIARQQLHTTYYRNGVAYALTRNCLLEQATLLGARSGAVVIDEPMISIDTEADLAQAAALLQASTQTVPSSMASPTPQEGAEHKHRIFVVDIDGVLATLVPDNDYSHCQPMLENIRIINNLYAAGHKIILFTARGSATGIDWQEITRKQMVKWGVQHHALQFGKPAADFYIDDRFITLEVASQYGA</sequence>
<organism evidence="5 6">
    <name type="scientific">Nitrosomonas stercoris</name>
    <dbReference type="NCBI Taxonomy" id="1444684"/>
    <lineage>
        <taxon>Bacteria</taxon>
        <taxon>Pseudomonadati</taxon>
        <taxon>Pseudomonadota</taxon>
        <taxon>Betaproteobacteria</taxon>
        <taxon>Nitrosomonadales</taxon>
        <taxon>Nitrosomonadaceae</taxon>
        <taxon>Nitrosomonas</taxon>
    </lineage>
</organism>
<evidence type="ECO:0000256" key="3">
    <source>
        <dbReference type="ARBA" id="ARBA00010726"/>
    </source>
</evidence>
<dbReference type="InterPro" id="IPR036412">
    <property type="entry name" value="HAD-like_sf"/>
</dbReference>
<comment type="similarity">
    <text evidence="3">Belongs to the CMP-NeuNAc synthase family.</text>
</comment>
<comment type="pathway">
    <text evidence="2">Amino-sugar metabolism; N-acetylneuraminate metabolism.</text>
</comment>
<protein>
    <recommendedName>
        <fullName evidence="4">N-acylneuraminate cytidylyltransferase</fullName>
        <ecNumber evidence="4">2.7.7.43</ecNumber>
    </recommendedName>
</protein>
<dbReference type="Gene3D" id="3.40.50.1000">
    <property type="entry name" value="HAD superfamily/HAD-like"/>
    <property type="match status" value="1"/>
</dbReference>
<gene>
    <name evidence="5" type="ORF">Nstercoris_01519</name>
</gene>
<evidence type="ECO:0000256" key="1">
    <source>
        <dbReference type="ARBA" id="ARBA00001862"/>
    </source>
</evidence>
<dbReference type="InterPro" id="IPR050793">
    <property type="entry name" value="CMP-NeuNAc_synthase"/>
</dbReference>
<evidence type="ECO:0000313" key="6">
    <source>
        <dbReference type="Proteomes" id="UP000316473"/>
    </source>
</evidence>
<evidence type="ECO:0000256" key="4">
    <source>
        <dbReference type="ARBA" id="ARBA00012491"/>
    </source>
</evidence>
<dbReference type="CDD" id="cd02513">
    <property type="entry name" value="CMP-NeuAc_Synthase"/>
    <property type="match status" value="1"/>
</dbReference>
<dbReference type="InterPro" id="IPR029044">
    <property type="entry name" value="Nucleotide-diphossugar_trans"/>
</dbReference>
<dbReference type="InterPro" id="IPR023214">
    <property type="entry name" value="HAD_sf"/>
</dbReference>